<proteinExistence type="predicted"/>
<accession>A0A1I2MT25</accession>
<dbReference type="Pfam" id="PF13561">
    <property type="entry name" value="adh_short_C2"/>
    <property type="match status" value="1"/>
</dbReference>
<feature type="compositionally biased region" description="Gly residues" evidence="1">
    <location>
        <begin position="73"/>
        <end position="88"/>
    </location>
</feature>
<dbReference type="SUPFAM" id="SSF51735">
    <property type="entry name" value="NAD(P)-binding Rossmann-fold domains"/>
    <property type="match status" value="1"/>
</dbReference>
<evidence type="ECO:0000313" key="2">
    <source>
        <dbReference type="EMBL" id="SFF94735.1"/>
    </source>
</evidence>
<reference evidence="2 3" key="1">
    <citation type="submission" date="2016-10" db="EMBL/GenBank/DDBJ databases">
        <authorList>
            <person name="de Groot N.N."/>
        </authorList>
    </citation>
    <scope>NUCLEOTIDE SEQUENCE [LARGE SCALE GENOMIC DNA]</scope>
    <source>
        <strain evidence="2 3">CGMCC 4.3510</strain>
    </source>
</reference>
<dbReference type="InterPro" id="IPR036291">
    <property type="entry name" value="NAD(P)-bd_dom_sf"/>
</dbReference>
<feature type="compositionally biased region" description="Basic and acidic residues" evidence="1">
    <location>
        <begin position="116"/>
        <end position="127"/>
    </location>
</feature>
<keyword evidence="3" id="KW-1185">Reference proteome</keyword>
<feature type="compositionally biased region" description="Basic residues" evidence="1">
    <location>
        <begin position="97"/>
        <end position="106"/>
    </location>
</feature>
<gene>
    <name evidence="2" type="ORF">SAMN05216251_14310</name>
</gene>
<dbReference type="EMBL" id="FONG01000043">
    <property type="protein sequence ID" value="SFF94735.1"/>
    <property type="molecule type" value="Genomic_DNA"/>
</dbReference>
<name>A0A1I2MT25_9ACTN</name>
<feature type="compositionally biased region" description="Basic and acidic residues" evidence="1">
    <location>
        <begin position="156"/>
        <end position="166"/>
    </location>
</feature>
<feature type="region of interest" description="Disordered" evidence="1">
    <location>
        <begin position="34"/>
        <end position="213"/>
    </location>
</feature>
<organism evidence="2 3">
    <name type="scientific">Actinacidiphila alni</name>
    <dbReference type="NCBI Taxonomy" id="380248"/>
    <lineage>
        <taxon>Bacteria</taxon>
        <taxon>Bacillati</taxon>
        <taxon>Actinomycetota</taxon>
        <taxon>Actinomycetes</taxon>
        <taxon>Kitasatosporales</taxon>
        <taxon>Streptomycetaceae</taxon>
        <taxon>Actinacidiphila</taxon>
    </lineage>
</organism>
<evidence type="ECO:0000256" key="1">
    <source>
        <dbReference type="SAM" id="MobiDB-lite"/>
    </source>
</evidence>
<dbReference type="Proteomes" id="UP000199323">
    <property type="component" value="Unassembled WGS sequence"/>
</dbReference>
<sequence>MPAGDGGPAQQRVVHEGLLCLCLVPSCARRLSPDRRAASVGRPRSPRRPACCCSRAGRRARPCGRRCDPVRGRAGGPDSGRPVGGEGGCPSRARGGGTHRRSRRPGQQRVPGAAVRPERAEFGDRPRPVGCRQGEGPARARRLDRSEDGGAGPGVDRQRVDGRREQGGAGHRAGLRGEVRCGVADARLDRRVRTGGRAGEHGQSGRGPHPADEQLRYQAEQFARATPARRPARPEGVADVIAFLASPAASFVFGADLPVDGGMSVL</sequence>
<protein>
    <submittedName>
        <fullName evidence="2">Enoyl-(Acyl carrier protein) reductase</fullName>
    </submittedName>
</protein>
<dbReference type="InterPro" id="IPR002347">
    <property type="entry name" value="SDR_fam"/>
</dbReference>
<evidence type="ECO:0000313" key="3">
    <source>
        <dbReference type="Proteomes" id="UP000199323"/>
    </source>
</evidence>
<dbReference type="AlphaFoldDB" id="A0A1I2MT25"/>
<dbReference type="Gene3D" id="3.40.50.720">
    <property type="entry name" value="NAD(P)-binding Rossmann-like Domain"/>
    <property type="match status" value="1"/>
</dbReference>
<dbReference type="STRING" id="380248.SAMN05216251_14310"/>